<dbReference type="AlphaFoldDB" id="A0AAV7VX64"/>
<reference evidence="1" key="1">
    <citation type="journal article" date="2022" name="bioRxiv">
        <title>Sequencing and chromosome-scale assembly of the giantPleurodeles waltlgenome.</title>
        <authorList>
            <person name="Brown T."/>
            <person name="Elewa A."/>
            <person name="Iarovenko S."/>
            <person name="Subramanian E."/>
            <person name="Araus A.J."/>
            <person name="Petzold A."/>
            <person name="Susuki M."/>
            <person name="Suzuki K.-i.T."/>
            <person name="Hayashi T."/>
            <person name="Toyoda A."/>
            <person name="Oliveira C."/>
            <person name="Osipova E."/>
            <person name="Leigh N.D."/>
            <person name="Simon A."/>
            <person name="Yun M.H."/>
        </authorList>
    </citation>
    <scope>NUCLEOTIDE SEQUENCE</scope>
    <source>
        <strain evidence="1">20211129_DDA</strain>
        <tissue evidence="1">Liver</tissue>
    </source>
</reference>
<accession>A0AAV7VX64</accession>
<evidence type="ECO:0000313" key="2">
    <source>
        <dbReference type="Proteomes" id="UP001066276"/>
    </source>
</evidence>
<keyword evidence="2" id="KW-1185">Reference proteome</keyword>
<dbReference type="Proteomes" id="UP001066276">
    <property type="component" value="Chromosome 1_2"/>
</dbReference>
<proteinExistence type="predicted"/>
<comment type="caution">
    <text evidence="1">The sequence shown here is derived from an EMBL/GenBank/DDBJ whole genome shotgun (WGS) entry which is preliminary data.</text>
</comment>
<protein>
    <submittedName>
        <fullName evidence="1">Uncharacterized protein</fullName>
    </submittedName>
</protein>
<organism evidence="1 2">
    <name type="scientific">Pleurodeles waltl</name>
    <name type="common">Iberian ribbed newt</name>
    <dbReference type="NCBI Taxonomy" id="8319"/>
    <lineage>
        <taxon>Eukaryota</taxon>
        <taxon>Metazoa</taxon>
        <taxon>Chordata</taxon>
        <taxon>Craniata</taxon>
        <taxon>Vertebrata</taxon>
        <taxon>Euteleostomi</taxon>
        <taxon>Amphibia</taxon>
        <taxon>Batrachia</taxon>
        <taxon>Caudata</taxon>
        <taxon>Salamandroidea</taxon>
        <taxon>Salamandridae</taxon>
        <taxon>Pleurodelinae</taxon>
        <taxon>Pleurodeles</taxon>
    </lineage>
</organism>
<evidence type="ECO:0000313" key="1">
    <source>
        <dbReference type="EMBL" id="KAJ1205326.1"/>
    </source>
</evidence>
<gene>
    <name evidence="1" type="ORF">NDU88_000761</name>
</gene>
<sequence>MACHPAACRRASGVWAAGRDGMPERSDQVRMGHVVPSVRRRTQGTAVLRVPRSKDHGTVHIIRGVVAPNEVTGEFCGITFAADGTSVFTNESPHSPRCHPYTF</sequence>
<dbReference type="EMBL" id="JANPWB010000002">
    <property type="protein sequence ID" value="KAJ1205326.1"/>
    <property type="molecule type" value="Genomic_DNA"/>
</dbReference>
<name>A0AAV7VX64_PLEWA</name>